<dbReference type="InterPro" id="IPR007630">
    <property type="entry name" value="RNA_pol_sigma70_r4"/>
</dbReference>
<feature type="domain" description="RNA polymerase sigma-70 region 4" evidence="1">
    <location>
        <begin position="23"/>
        <end position="68"/>
    </location>
</feature>
<dbReference type="OrthoDB" id="17771at2157"/>
<dbReference type="Gene3D" id="3.30.1190.10">
    <property type="entry name" value="DNA-binding protein Tfx superfamily, archaea"/>
    <property type="match status" value="1"/>
</dbReference>
<dbReference type="NCBIfam" id="TIGR00721">
    <property type="entry name" value="tfx"/>
    <property type="match status" value="1"/>
</dbReference>
<feature type="domain" description="DNA binding protein Tfx C-terminal" evidence="2">
    <location>
        <begin position="69"/>
        <end position="151"/>
    </location>
</feature>
<dbReference type="Pfam" id="PF04545">
    <property type="entry name" value="Sigma70_r4"/>
    <property type="match status" value="1"/>
</dbReference>
<reference evidence="3 4" key="1">
    <citation type="submission" date="2019-12" db="EMBL/GenBank/DDBJ databases">
        <title>Isolation and characterization of three novel carbon monoxide-oxidizing members of Halobacteria from salione crusts and soils.</title>
        <authorList>
            <person name="Myers M.R."/>
            <person name="King G.M."/>
        </authorList>
    </citation>
    <scope>NUCLEOTIDE SEQUENCE [LARGE SCALE GENOMIC DNA]</scope>
    <source>
        <strain evidence="3 4">PCN9</strain>
    </source>
</reference>
<name>A0A6B0SS38_9EURY</name>
<dbReference type="AlphaFoldDB" id="A0A6B0SS38"/>
<keyword evidence="4" id="KW-1185">Reference proteome</keyword>
<dbReference type="InterPro" id="IPR029291">
    <property type="entry name" value="Tfx_C"/>
</dbReference>
<evidence type="ECO:0000259" key="2">
    <source>
        <dbReference type="Pfam" id="PF14601"/>
    </source>
</evidence>
<dbReference type="Pfam" id="PF14601">
    <property type="entry name" value="TFX_C"/>
    <property type="match status" value="1"/>
</dbReference>
<comment type="caution">
    <text evidence="3">The sequence shown here is derived from an EMBL/GenBank/DDBJ whole genome shotgun (WGS) entry which is preliminary data.</text>
</comment>
<dbReference type="InterPro" id="IPR036657">
    <property type="entry name" value="Tfx_DNA-bd_sf_arc"/>
</dbReference>
<accession>A0A6B0SS38</accession>
<organism evidence="3 4">
    <name type="scientific">Halobacterium bonnevillei</name>
    <dbReference type="NCBI Taxonomy" id="2692200"/>
    <lineage>
        <taxon>Archaea</taxon>
        <taxon>Methanobacteriati</taxon>
        <taxon>Methanobacteriota</taxon>
        <taxon>Stenosarchaea group</taxon>
        <taxon>Halobacteria</taxon>
        <taxon>Halobacteriales</taxon>
        <taxon>Halobacteriaceae</taxon>
        <taxon>Halobacterium</taxon>
    </lineage>
</organism>
<evidence type="ECO:0000259" key="1">
    <source>
        <dbReference type="Pfam" id="PF04545"/>
    </source>
</evidence>
<evidence type="ECO:0000313" key="4">
    <source>
        <dbReference type="Proteomes" id="UP000471521"/>
    </source>
</evidence>
<protein>
    <submittedName>
        <fullName evidence="3">Tfx family DNA-binding protein</fullName>
    </submittedName>
</protein>
<dbReference type="GO" id="GO:0006352">
    <property type="term" value="P:DNA-templated transcription initiation"/>
    <property type="evidence" value="ECO:0007669"/>
    <property type="project" value="InterPro"/>
</dbReference>
<dbReference type="GO" id="GO:0003700">
    <property type="term" value="F:DNA-binding transcription factor activity"/>
    <property type="evidence" value="ECO:0007669"/>
    <property type="project" value="InterPro"/>
</dbReference>
<keyword evidence="3" id="KW-0238">DNA-binding</keyword>
<gene>
    <name evidence="3" type="ORF">GRX66_18055</name>
</gene>
<evidence type="ECO:0000313" key="3">
    <source>
        <dbReference type="EMBL" id="MXR22393.1"/>
    </source>
</evidence>
<proteinExistence type="predicted"/>
<dbReference type="Proteomes" id="UP000471521">
    <property type="component" value="Unassembled WGS sequence"/>
</dbReference>
<dbReference type="SUPFAM" id="SSF89915">
    <property type="entry name" value="DNA-binding protein Tfx"/>
    <property type="match status" value="1"/>
</dbReference>
<dbReference type="GO" id="GO:0003677">
    <property type="term" value="F:DNA binding"/>
    <property type="evidence" value="ECO:0007669"/>
    <property type="project" value="UniProtKB-KW"/>
</dbReference>
<dbReference type="RefSeq" id="WP_159527733.1">
    <property type="nucleotide sequence ID" value="NZ_WUUU01000266.1"/>
</dbReference>
<dbReference type="InterPro" id="IPR004645">
    <property type="entry name" value="Tfx_DNA-bd_arc"/>
</dbReference>
<sequence>MDEDVPDADVVLSRAGFDADGGVLTRRQAEVLALRERGASQAAIADRLGTSRANISKVESSARENVRKARETVAFAEALQAPVRVEIDPGTDLYDVPDMVYAACDEANVKVTLSAPEVMKQVSDAGASAVTGREVHAPLLVTVTSTGDLRVREGDPTAERQ</sequence>
<dbReference type="EMBL" id="WUUU01000266">
    <property type="protein sequence ID" value="MXR22393.1"/>
    <property type="molecule type" value="Genomic_DNA"/>
</dbReference>